<evidence type="ECO:0000259" key="5">
    <source>
        <dbReference type="PROSITE" id="PS51078"/>
    </source>
</evidence>
<evidence type="ECO:0000259" key="4">
    <source>
        <dbReference type="PROSITE" id="PS51077"/>
    </source>
</evidence>
<keyword evidence="7" id="KW-1185">Reference proteome</keyword>
<keyword evidence="2" id="KW-0238">DNA-binding</keyword>
<dbReference type="SMART" id="SM00346">
    <property type="entry name" value="HTH_ICLR"/>
    <property type="match status" value="1"/>
</dbReference>
<dbReference type="Gene3D" id="1.10.10.10">
    <property type="entry name" value="Winged helix-like DNA-binding domain superfamily/Winged helix DNA-binding domain"/>
    <property type="match status" value="1"/>
</dbReference>
<dbReference type="InterPro" id="IPR036388">
    <property type="entry name" value="WH-like_DNA-bd_sf"/>
</dbReference>
<evidence type="ECO:0000313" key="7">
    <source>
        <dbReference type="Proteomes" id="UP001484097"/>
    </source>
</evidence>
<dbReference type="SUPFAM" id="SSF55781">
    <property type="entry name" value="GAF domain-like"/>
    <property type="match status" value="1"/>
</dbReference>
<evidence type="ECO:0000256" key="1">
    <source>
        <dbReference type="ARBA" id="ARBA00023015"/>
    </source>
</evidence>
<dbReference type="InterPro" id="IPR005471">
    <property type="entry name" value="Tscrpt_reg_IclR_N"/>
</dbReference>
<feature type="domain" description="HTH iclR-type" evidence="4">
    <location>
        <begin position="3"/>
        <end position="64"/>
    </location>
</feature>
<protein>
    <submittedName>
        <fullName evidence="6">IclR family transcriptional regulator</fullName>
    </submittedName>
</protein>
<accession>A0ABV0IIU5</accession>
<organism evidence="6 7">
    <name type="scientific">Citricoccus nitrophenolicus</name>
    <dbReference type="NCBI Taxonomy" id="863575"/>
    <lineage>
        <taxon>Bacteria</taxon>
        <taxon>Bacillati</taxon>
        <taxon>Actinomycetota</taxon>
        <taxon>Actinomycetes</taxon>
        <taxon>Micrococcales</taxon>
        <taxon>Micrococcaceae</taxon>
        <taxon>Citricoccus</taxon>
    </lineage>
</organism>
<dbReference type="PANTHER" id="PTHR30136">
    <property type="entry name" value="HELIX-TURN-HELIX TRANSCRIPTIONAL REGULATOR, ICLR FAMILY"/>
    <property type="match status" value="1"/>
</dbReference>
<dbReference type="Pfam" id="PF09339">
    <property type="entry name" value="HTH_IclR"/>
    <property type="match status" value="1"/>
</dbReference>
<dbReference type="PANTHER" id="PTHR30136:SF24">
    <property type="entry name" value="HTH-TYPE TRANSCRIPTIONAL REPRESSOR ALLR"/>
    <property type="match status" value="1"/>
</dbReference>
<dbReference type="PROSITE" id="PS51078">
    <property type="entry name" value="ICLR_ED"/>
    <property type="match status" value="1"/>
</dbReference>
<evidence type="ECO:0000256" key="3">
    <source>
        <dbReference type="ARBA" id="ARBA00023163"/>
    </source>
</evidence>
<dbReference type="InterPro" id="IPR036390">
    <property type="entry name" value="WH_DNA-bd_sf"/>
</dbReference>
<dbReference type="PROSITE" id="PS51077">
    <property type="entry name" value="HTH_ICLR"/>
    <property type="match status" value="1"/>
</dbReference>
<evidence type="ECO:0000256" key="2">
    <source>
        <dbReference type="ARBA" id="ARBA00023125"/>
    </source>
</evidence>
<dbReference type="InterPro" id="IPR050707">
    <property type="entry name" value="HTH_MetabolicPath_Reg"/>
</dbReference>
<feature type="domain" description="IclR-ED" evidence="5">
    <location>
        <begin position="66"/>
        <end position="249"/>
    </location>
</feature>
<name>A0ABV0IIU5_9MICC</name>
<dbReference type="InterPro" id="IPR014757">
    <property type="entry name" value="Tscrpt_reg_IclR_C"/>
</dbReference>
<dbReference type="RefSeq" id="WP_347920686.1">
    <property type="nucleotide sequence ID" value="NZ_JBDXMX010000004.1"/>
</dbReference>
<proteinExistence type="predicted"/>
<dbReference type="Gene3D" id="3.30.450.40">
    <property type="match status" value="1"/>
</dbReference>
<dbReference type="InterPro" id="IPR029016">
    <property type="entry name" value="GAF-like_dom_sf"/>
</dbReference>
<dbReference type="SUPFAM" id="SSF46785">
    <property type="entry name" value="Winged helix' DNA-binding domain"/>
    <property type="match status" value="1"/>
</dbReference>
<reference evidence="6 7" key="1">
    <citation type="submission" date="2024-05" db="EMBL/GenBank/DDBJ databases">
        <authorList>
            <person name="Yi C."/>
        </authorList>
    </citation>
    <scope>NUCLEOTIDE SEQUENCE [LARGE SCALE GENOMIC DNA]</scope>
    <source>
        <strain evidence="6 7">XS13</strain>
    </source>
</reference>
<dbReference type="Proteomes" id="UP001484097">
    <property type="component" value="Unassembled WGS sequence"/>
</dbReference>
<dbReference type="Pfam" id="PF01614">
    <property type="entry name" value="IclR_C"/>
    <property type="match status" value="1"/>
</dbReference>
<dbReference type="EMBL" id="JBDXMX010000004">
    <property type="protein sequence ID" value="MEO9248069.1"/>
    <property type="molecule type" value="Genomic_DNA"/>
</dbReference>
<gene>
    <name evidence="6" type="ORF">ABDK96_10275</name>
</gene>
<comment type="caution">
    <text evidence="6">The sequence shown here is derived from an EMBL/GenBank/DDBJ whole genome shotgun (WGS) entry which is preliminary data.</text>
</comment>
<keyword evidence="3" id="KW-0804">Transcription</keyword>
<sequence length="253" mass="28258">MPMQVVTNALRVVECVITQQPVGVSEIARQLDLPKSSVQRSLEVLQRNGWLKRDRTNPRQWIQTPRIWTLAHAGPGLEIRELTWEVQQWLNEKTDESIHVTHQEGDNIVVIDRVESTKSIRVFDPIGTTVPMHLSGSGRALLASWGRSDLQAYIDRQLATLPSEQRPEPEQLLAEVDQIRARGFSVNRGSWRSEISGVGIALPLAGPGNPAEYGLAIAVPSHRFEDDKVLQYGDLVEEGRDRILAAAGLRPMT</sequence>
<keyword evidence="1" id="KW-0805">Transcription regulation</keyword>
<evidence type="ECO:0000313" key="6">
    <source>
        <dbReference type="EMBL" id="MEO9248069.1"/>
    </source>
</evidence>